<dbReference type="Proteomes" id="UP000271098">
    <property type="component" value="Unassembled WGS sequence"/>
</dbReference>
<dbReference type="PANTHER" id="PTHR22891">
    <property type="entry name" value="EUKARYOTIC TRANSLATION INITIATION FACTOR 2C"/>
    <property type="match status" value="1"/>
</dbReference>
<feature type="domain" description="Piwi" evidence="1">
    <location>
        <begin position="2"/>
        <end position="87"/>
    </location>
</feature>
<dbReference type="Gene3D" id="3.30.420.10">
    <property type="entry name" value="Ribonuclease H-like superfamily/Ribonuclease H"/>
    <property type="match status" value="1"/>
</dbReference>
<name>A0A3P6T2V4_9BILA</name>
<dbReference type="EMBL" id="UYRT01033464">
    <property type="protein sequence ID" value="VDK76903.1"/>
    <property type="molecule type" value="Genomic_DNA"/>
</dbReference>
<organism evidence="2 3">
    <name type="scientific">Gongylonema pulchrum</name>
    <dbReference type="NCBI Taxonomy" id="637853"/>
    <lineage>
        <taxon>Eukaryota</taxon>
        <taxon>Metazoa</taxon>
        <taxon>Ecdysozoa</taxon>
        <taxon>Nematoda</taxon>
        <taxon>Chromadorea</taxon>
        <taxon>Rhabditida</taxon>
        <taxon>Spirurina</taxon>
        <taxon>Spiruromorpha</taxon>
        <taxon>Spiruroidea</taxon>
        <taxon>Gongylonematidae</taxon>
        <taxon>Gongylonema</taxon>
    </lineage>
</organism>
<dbReference type="AlphaFoldDB" id="A0A3P6T2V4"/>
<protein>
    <recommendedName>
        <fullName evidence="1">Piwi domain-containing protein</fullName>
    </recommendedName>
</protein>
<dbReference type="InterPro" id="IPR003165">
    <property type="entry name" value="Piwi"/>
</dbReference>
<dbReference type="GO" id="GO:0003676">
    <property type="term" value="F:nucleic acid binding"/>
    <property type="evidence" value="ECO:0007669"/>
    <property type="project" value="InterPro"/>
</dbReference>
<dbReference type="OrthoDB" id="5868801at2759"/>
<dbReference type="Pfam" id="PF02171">
    <property type="entry name" value="Piwi"/>
    <property type="match status" value="1"/>
</dbReference>
<proteinExistence type="predicted"/>
<dbReference type="SUPFAM" id="SSF53098">
    <property type="entry name" value="Ribonuclease H-like"/>
    <property type="match status" value="1"/>
</dbReference>
<sequence>MPGTVIDHTVTRTDVTELFMQSHKVIKGTGKIPAYTVLVNEAEMSMDELQAFINALCYAHQITNSAISLPEPIYQADEWAKRGRNNFRAMYKQGHDLPWKNNAVNWNEVTEKLCYKGHLLELTRSNA</sequence>
<reference evidence="2 3" key="1">
    <citation type="submission" date="2018-11" db="EMBL/GenBank/DDBJ databases">
        <authorList>
            <consortium name="Pathogen Informatics"/>
        </authorList>
    </citation>
    <scope>NUCLEOTIDE SEQUENCE [LARGE SCALE GENOMIC DNA]</scope>
</reference>
<dbReference type="InterPro" id="IPR012337">
    <property type="entry name" value="RNaseH-like_sf"/>
</dbReference>
<gene>
    <name evidence="2" type="ORF">GPUH_LOCUS9756</name>
</gene>
<accession>A0A3P6T2V4</accession>
<evidence type="ECO:0000313" key="3">
    <source>
        <dbReference type="Proteomes" id="UP000271098"/>
    </source>
</evidence>
<keyword evidence="3" id="KW-1185">Reference proteome</keyword>
<dbReference type="InterPro" id="IPR036397">
    <property type="entry name" value="RNaseH_sf"/>
</dbReference>
<evidence type="ECO:0000259" key="1">
    <source>
        <dbReference type="Pfam" id="PF02171"/>
    </source>
</evidence>
<evidence type="ECO:0000313" key="2">
    <source>
        <dbReference type="EMBL" id="VDK76903.1"/>
    </source>
</evidence>